<organism evidence="2 3">
    <name type="scientific">Sphaeroforma arctica JP610</name>
    <dbReference type="NCBI Taxonomy" id="667725"/>
    <lineage>
        <taxon>Eukaryota</taxon>
        <taxon>Ichthyosporea</taxon>
        <taxon>Ichthyophonida</taxon>
        <taxon>Sphaeroforma</taxon>
    </lineage>
</organism>
<feature type="signal peptide" evidence="1">
    <location>
        <begin position="1"/>
        <end position="21"/>
    </location>
</feature>
<keyword evidence="3" id="KW-1185">Reference proteome</keyword>
<dbReference type="GeneID" id="25907131"/>
<gene>
    <name evidence="2" type="ORF">SARC_06627</name>
</gene>
<feature type="chain" id="PRO_5005538941" description="FZ domain-containing protein" evidence="1">
    <location>
        <begin position="22"/>
        <end position="432"/>
    </location>
</feature>
<dbReference type="AlphaFoldDB" id="A0A0L0FWL9"/>
<dbReference type="PROSITE" id="PS51257">
    <property type="entry name" value="PROKAR_LIPOPROTEIN"/>
    <property type="match status" value="1"/>
</dbReference>
<dbReference type="EMBL" id="KQ242076">
    <property type="protein sequence ID" value="KNC81034.1"/>
    <property type="molecule type" value="Genomic_DNA"/>
</dbReference>
<accession>A0A0L0FWL9</accession>
<evidence type="ECO:0000313" key="2">
    <source>
        <dbReference type="EMBL" id="KNC81034.1"/>
    </source>
</evidence>
<dbReference type="RefSeq" id="XP_014154936.1">
    <property type="nucleotide sequence ID" value="XM_014299461.1"/>
</dbReference>
<evidence type="ECO:0008006" key="4">
    <source>
        <dbReference type="Google" id="ProtNLM"/>
    </source>
</evidence>
<proteinExistence type="predicted"/>
<dbReference type="Proteomes" id="UP000054560">
    <property type="component" value="Unassembled WGS sequence"/>
</dbReference>
<sequence>MKVVAALIVLVFGSCISCATGHNFRDYEDLILYEECDYDLQKLCGNLPPPYTHSVIFQAPCFISQKDKASINCRQLFDKYTRRKKNNLSNKHITFQKKKYLNRSLDYSTCTQEARGFCSRHKSASIHFLLSLACFTSNIEHLSVACKNTYEMYLLDGRSSRTGHKNEPIEMEITYPIHNSASKRKELNSHVYDCDDEAISMCKGFKVQTLSRLFTAPCFTDRWFLASVKCQARYKEFISYTDGKVVPVATLTILSGLHEHAITVCNRDKTRYCSDMPVDTQTTRSVLFTAPCFVANRNMLSQQCRRLFDKYQQTHSKRGVLDACETERMTFCPEILSPEAWYESDCFEYSYQAFSTVCIQALTLYWESCGLNVDFEKRRKAQVPAVRYNAMENRRITTSRRDYWVVFCICRIATAIESLLRTLVRSLVDLLG</sequence>
<evidence type="ECO:0000256" key="1">
    <source>
        <dbReference type="SAM" id="SignalP"/>
    </source>
</evidence>
<protein>
    <recommendedName>
        <fullName evidence="4">FZ domain-containing protein</fullName>
    </recommendedName>
</protein>
<name>A0A0L0FWL9_9EUKA</name>
<evidence type="ECO:0000313" key="3">
    <source>
        <dbReference type="Proteomes" id="UP000054560"/>
    </source>
</evidence>
<keyword evidence="1" id="KW-0732">Signal</keyword>
<reference evidence="2 3" key="1">
    <citation type="submission" date="2011-02" db="EMBL/GenBank/DDBJ databases">
        <title>The Genome Sequence of Sphaeroforma arctica JP610.</title>
        <authorList>
            <consortium name="The Broad Institute Genome Sequencing Platform"/>
            <person name="Russ C."/>
            <person name="Cuomo C."/>
            <person name="Young S.K."/>
            <person name="Zeng Q."/>
            <person name="Gargeya S."/>
            <person name="Alvarado L."/>
            <person name="Berlin A."/>
            <person name="Chapman S.B."/>
            <person name="Chen Z."/>
            <person name="Freedman E."/>
            <person name="Gellesch M."/>
            <person name="Goldberg J."/>
            <person name="Griggs A."/>
            <person name="Gujja S."/>
            <person name="Heilman E."/>
            <person name="Heiman D."/>
            <person name="Howarth C."/>
            <person name="Mehta T."/>
            <person name="Neiman D."/>
            <person name="Pearson M."/>
            <person name="Roberts A."/>
            <person name="Saif S."/>
            <person name="Shea T."/>
            <person name="Shenoy N."/>
            <person name="Sisk P."/>
            <person name="Stolte C."/>
            <person name="Sykes S."/>
            <person name="White J."/>
            <person name="Yandava C."/>
            <person name="Burger G."/>
            <person name="Gray M.W."/>
            <person name="Holland P.W.H."/>
            <person name="King N."/>
            <person name="Lang F.B.F."/>
            <person name="Roger A.J."/>
            <person name="Ruiz-Trillo I."/>
            <person name="Haas B."/>
            <person name="Nusbaum C."/>
            <person name="Birren B."/>
        </authorList>
    </citation>
    <scope>NUCLEOTIDE SEQUENCE [LARGE SCALE GENOMIC DNA]</scope>
    <source>
        <strain evidence="2 3">JP610</strain>
    </source>
</reference>